<dbReference type="Pfam" id="PF02469">
    <property type="entry name" value="Fasciclin"/>
    <property type="match status" value="1"/>
</dbReference>
<gene>
    <name evidence="9" type="ORF">GOP47_0000398</name>
</gene>
<keyword evidence="6" id="KW-0449">Lipoprotein</keyword>
<keyword evidence="5" id="KW-0472">Membrane</keyword>
<dbReference type="GO" id="GO:0005886">
    <property type="term" value="C:plasma membrane"/>
    <property type="evidence" value="ECO:0007669"/>
    <property type="project" value="UniProtKB-SubCell"/>
</dbReference>
<dbReference type="PANTHER" id="PTHR32382:SF0">
    <property type="entry name" value="FASCICLIN-LIKE ARABINOGALACTAN PROTEIN 4"/>
    <property type="match status" value="1"/>
</dbReference>
<keyword evidence="4" id="KW-0732">Signal</keyword>
<dbReference type="AlphaFoldDB" id="A0A9D4VDU2"/>
<feature type="compositionally biased region" description="Low complexity" evidence="7">
    <location>
        <begin position="328"/>
        <end position="339"/>
    </location>
</feature>
<dbReference type="OrthoDB" id="286301at2759"/>
<comment type="subcellular location">
    <subcellularLocation>
        <location evidence="1">Cell membrane</location>
        <topology evidence="1">Lipid-anchor</topology>
        <topology evidence="1">GPI-anchor</topology>
    </subcellularLocation>
</comment>
<dbReference type="InterPro" id="IPR000782">
    <property type="entry name" value="FAS1_domain"/>
</dbReference>
<organism evidence="9 10">
    <name type="scientific">Adiantum capillus-veneris</name>
    <name type="common">Maidenhair fern</name>
    <dbReference type="NCBI Taxonomy" id="13818"/>
    <lineage>
        <taxon>Eukaryota</taxon>
        <taxon>Viridiplantae</taxon>
        <taxon>Streptophyta</taxon>
        <taxon>Embryophyta</taxon>
        <taxon>Tracheophyta</taxon>
        <taxon>Polypodiopsida</taxon>
        <taxon>Polypodiidae</taxon>
        <taxon>Polypodiales</taxon>
        <taxon>Pteridineae</taxon>
        <taxon>Pteridaceae</taxon>
        <taxon>Vittarioideae</taxon>
        <taxon>Adiantum</taxon>
    </lineage>
</organism>
<evidence type="ECO:0000313" key="10">
    <source>
        <dbReference type="Proteomes" id="UP000886520"/>
    </source>
</evidence>
<dbReference type="Gene3D" id="2.30.180.10">
    <property type="entry name" value="FAS1 domain"/>
    <property type="match status" value="1"/>
</dbReference>
<evidence type="ECO:0000256" key="2">
    <source>
        <dbReference type="ARBA" id="ARBA00022475"/>
    </source>
</evidence>
<feature type="compositionally biased region" description="Pro residues" evidence="7">
    <location>
        <begin position="304"/>
        <end position="327"/>
    </location>
</feature>
<dbReference type="SUPFAM" id="SSF82153">
    <property type="entry name" value="FAS1 domain"/>
    <property type="match status" value="2"/>
</dbReference>
<reference evidence="9" key="1">
    <citation type="submission" date="2021-01" db="EMBL/GenBank/DDBJ databases">
        <title>Adiantum capillus-veneris genome.</title>
        <authorList>
            <person name="Fang Y."/>
            <person name="Liao Q."/>
        </authorList>
    </citation>
    <scope>NUCLEOTIDE SEQUENCE</scope>
    <source>
        <strain evidence="9">H3</strain>
        <tissue evidence="9">Leaf</tissue>
    </source>
</reference>
<evidence type="ECO:0000256" key="5">
    <source>
        <dbReference type="ARBA" id="ARBA00023136"/>
    </source>
</evidence>
<dbReference type="GO" id="GO:0098552">
    <property type="term" value="C:side of membrane"/>
    <property type="evidence" value="ECO:0007669"/>
    <property type="project" value="UniProtKB-KW"/>
</dbReference>
<accession>A0A9D4VDU2</accession>
<dbReference type="Proteomes" id="UP000886520">
    <property type="component" value="Chromosome 1"/>
</dbReference>
<protein>
    <recommendedName>
        <fullName evidence="8">FAS1 domain-containing protein</fullName>
    </recommendedName>
</protein>
<dbReference type="EMBL" id="JABFUD020000001">
    <property type="protein sequence ID" value="KAI5084229.1"/>
    <property type="molecule type" value="Genomic_DNA"/>
</dbReference>
<dbReference type="PROSITE" id="PS50213">
    <property type="entry name" value="FAS1"/>
    <property type="match status" value="1"/>
</dbReference>
<evidence type="ECO:0000313" key="9">
    <source>
        <dbReference type="EMBL" id="KAI5084229.1"/>
    </source>
</evidence>
<comment type="caution">
    <text evidence="9">The sequence shown here is derived from an EMBL/GenBank/DDBJ whole genome shotgun (WGS) entry which is preliminary data.</text>
</comment>
<keyword evidence="10" id="KW-1185">Reference proteome</keyword>
<keyword evidence="3" id="KW-0325">Glycoprotein</keyword>
<dbReference type="PANTHER" id="PTHR32382">
    <property type="entry name" value="FASCICLIN-LIKE ARABINOGALACTAN PROTEIN"/>
    <property type="match status" value="1"/>
</dbReference>
<sequence>MENMKTGVASQIFSRSTVTVLAVSNGILNPIVRGTTFPASTLYDIISYHVLLDYFDIAKFKAITNGTSLSTTLYQTSGQANGKEGFLNVTIKGSTIELGRVDSSVFTATVVSEIYKSPYNISVVSISNILLPTGVGAPGPAPAPVNFTAILIQSKNYNTFLSLIKATGVDALLMKHDTPPGLTVFAPDDGAFKKLPAGALGQLTSTEQVALLEFHCLGSYYSTQELGALSSPQMTLASGSGGGNFEYASISLNKAGTTVIDTGFNQVAVGPMLYSQEPLGLYGISTVLLPTDIFGLPPSGAPVPTPMMSPTPTPMMSPVPMPAPSSAPTPASLAPGPVASSPPAPPPPTATGPTAGENGAHGSVLVSARVLAAILLLSGAYLIYL</sequence>
<evidence type="ECO:0000256" key="6">
    <source>
        <dbReference type="ARBA" id="ARBA00023288"/>
    </source>
</evidence>
<feature type="region of interest" description="Disordered" evidence="7">
    <location>
        <begin position="304"/>
        <end position="356"/>
    </location>
</feature>
<proteinExistence type="predicted"/>
<evidence type="ECO:0000256" key="1">
    <source>
        <dbReference type="ARBA" id="ARBA00004609"/>
    </source>
</evidence>
<evidence type="ECO:0000256" key="4">
    <source>
        <dbReference type="ARBA" id="ARBA00022729"/>
    </source>
</evidence>
<dbReference type="InterPro" id="IPR036378">
    <property type="entry name" value="FAS1_dom_sf"/>
</dbReference>
<evidence type="ECO:0000256" key="7">
    <source>
        <dbReference type="SAM" id="MobiDB-lite"/>
    </source>
</evidence>
<keyword evidence="3" id="KW-0336">GPI-anchor</keyword>
<evidence type="ECO:0000259" key="8">
    <source>
        <dbReference type="PROSITE" id="PS50213"/>
    </source>
</evidence>
<feature type="domain" description="FAS1" evidence="8">
    <location>
        <begin position="144"/>
        <end position="288"/>
    </location>
</feature>
<dbReference type="InterPro" id="IPR033254">
    <property type="entry name" value="Plant_FLA"/>
</dbReference>
<keyword evidence="2" id="KW-1003">Cell membrane</keyword>
<name>A0A9D4VDU2_ADICA</name>
<dbReference type="SMART" id="SM00554">
    <property type="entry name" value="FAS1"/>
    <property type="match status" value="1"/>
</dbReference>
<feature type="compositionally biased region" description="Pro residues" evidence="7">
    <location>
        <begin position="340"/>
        <end position="350"/>
    </location>
</feature>
<evidence type="ECO:0000256" key="3">
    <source>
        <dbReference type="ARBA" id="ARBA00022622"/>
    </source>
</evidence>